<keyword evidence="2" id="KW-0326">Glycosidase</keyword>
<reference evidence="7 8" key="1">
    <citation type="submission" date="2016-11" db="EMBL/GenBank/DDBJ databases">
        <authorList>
            <person name="Jaros S."/>
            <person name="Januszkiewicz K."/>
            <person name="Wedrychowicz H."/>
        </authorList>
    </citation>
    <scope>NUCLEOTIDE SEQUENCE [LARGE SCALE GENOMIC DNA]</scope>
    <source>
        <strain evidence="7 8">DSM 44523</strain>
    </source>
</reference>
<dbReference type="GO" id="GO:0090599">
    <property type="term" value="F:alpha-glucosidase activity"/>
    <property type="evidence" value="ECO:0007669"/>
    <property type="project" value="TreeGrafter"/>
</dbReference>
<name>A0A1M5A8B3_STRHI</name>
<dbReference type="Gene3D" id="3.20.20.80">
    <property type="entry name" value="Glycosidases"/>
    <property type="match status" value="1"/>
</dbReference>
<dbReference type="SUPFAM" id="SSF51011">
    <property type="entry name" value="Glycosyl hydrolase domain"/>
    <property type="match status" value="1"/>
</dbReference>
<dbReference type="Pfam" id="PF17137">
    <property type="entry name" value="DUF5110"/>
    <property type="match status" value="1"/>
</dbReference>
<feature type="domain" description="DUF5110" evidence="5">
    <location>
        <begin position="679"/>
        <end position="749"/>
    </location>
</feature>
<evidence type="ECO:0000313" key="8">
    <source>
        <dbReference type="Proteomes" id="UP000184501"/>
    </source>
</evidence>
<organism evidence="7 8">
    <name type="scientific">Streptoalloteichus hindustanus</name>
    <dbReference type="NCBI Taxonomy" id="2017"/>
    <lineage>
        <taxon>Bacteria</taxon>
        <taxon>Bacillati</taxon>
        <taxon>Actinomycetota</taxon>
        <taxon>Actinomycetes</taxon>
        <taxon>Pseudonocardiales</taxon>
        <taxon>Pseudonocardiaceae</taxon>
        <taxon>Streptoalloteichus</taxon>
    </lineage>
</organism>
<dbReference type="InterPro" id="IPR013780">
    <property type="entry name" value="Glyco_hydro_b"/>
</dbReference>
<dbReference type="GO" id="GO:0005975">
    <property type="term" value="P:carbohydrate metabolic process"/>
    <property type="evidence" value="ECO:0007669"/>
    <property type="project" value="InterPro"/>
</dbReference>
<protein>
    <submittedName>
        <fullName evidence="7">Uncharacterized protein</fullName>
    </submittedName>
</protein>
<dbReference type="GO" id="GO:0006491">
    <property type="term" value="P:N-glycan processing"/>
    <property type="evidence" value="ECO:0007669"/>
    <property type="project" value="TreeGrafter"/>
</dbReference>
<evidence type="ECO:0000256" key="3">
    <source>
        <dbReference type="SAM" id="MobiDB-lite"/>
    </source>
</evidence>
<gene>
    <name evidence="7" type="ORF">SAMN05444320_1033</name>
</gene>
<dbReference type="Pfam" id="PF01055">
    <property type="entry name" value="Glyco_hydro_31_2nd"/>
    <property type="match status" value="1"/>
</dbReference>
<dbReference type="InterPro" id="IPR033403">
    <property type="entry name" value="DUF5110"/>
</dbReference>
<dbReference type="PANTHER" id="PTHR22762:SF89">
    <property type="entry name" value="ALPHA-XYLOSIDASE"/>
    <property type="match status" value="1"/>
</dbReference>
<dbReference type="SUPFAM" id="SSF51445">
    <property type="entry name" value="(Trans)glycosidases"/>
    <property type="match status" value="1"/>
</dbReference>
<evidence type="ECO:0000256" key="2">
    <source>
        <dbReference type="RuleBase" id="RU361185"/>
    </source>
</evidence>
<dbReference type="InterPro" id="IPR000322">
    <property type="entry name" value="Glyco_hydro_31_TIM"/>
</dbReference>
<feature type="domain" description="Glycosyl hydrolase family 31 C-terminal" evidence="6">
    <location>
        <begin position="573"/>
        <end position="661"/>
    </location>
</feature>
<dbReference type="Proteomes" id="UP000184501">
    <property type="component" value="Unassembled WGS sequence"/>
</dbReference>
<comment type="similarity">
    <text evidence="1 2">Belongs to the glycosyl hydrolase 31 family.</text>
</comment>
<dbReference type="Pfam" id="PF21365">
    <property type="entry name" value="Glyco_hydro_31_3rd"/>
    <property type="match status" value="1"/>
</dbReference>
<feature type="compositionally biased region" description="Low complexity" evidence="3">
    <location>
        <begin position="158"/>
        <end position="172"/>
    </location>
</feature>
<evidence type="ECO:0000259" key="4">
    <source>
        <dbReference type="Pfam" id="PF01055"/>
    </source>
</evidence>
<evidence type="ECO:0000259" key="5">
    <source>
        <dbReference type="Pfam" id="PF17137"/>
    </source>
</evidence>
<dbReference type="InterPro" id="IPR048395">
    <property type="entry name" value="Glyco_hydro_31_C"/>
</dbReference>
<proteinExistence type="inferred from homology"/>
<evidence type="ECO:0000259" key="6">
    <source>
        <dbReference type="Pfam" id="PF21365"/>
    </source>
</evidence>
<dbReference type="Gene3D" id="2.60.40.1180">
    <property type="entry name" value="Golgi alpha-mannosidase II"/>
    <property type="match status" value="2"/>
</dbReference>
<evidence type="ECO:0000313" key="7">
    <source>
        <dbReference type="EMBL" id="SHF26276.1"/>
    </source>
</evidence>
<keyword evidence="2" id="KW-0378">Hydrolase</keyword>
<feature type="region of interest" description="Disordered" evidence="3">
    <location>
        <begin position="155"/>
        <end position="181"/>
    </location>
</feature>
<evidence type="ECO:0000256" key="1">
    <source>
        <dbReference type="ARBA" id="ARBA00007806"/>
    </source>
</evidence>
<dbReference type="AlphaFoldDB" id="A0A1M5A8B3"/>
<dbReference type="PANTHER" id="PTHR22762">
    <property type="entry name" value="ALPHA-GLUCOSIDASE"/>
    <property type="match status" value="1"/>
</dbReference>
<dbReference type="InterPro" id="IPR017853">
    <property type="entry name" value="GH"/>
</dbReference>
<dbReference type="EMBL" id="FQVN01000003">
    <property type="protein sequence ID" value="SHF26276.1"/>
    <property type="molecule type" value="Genomic_DNA"/>
</dbReference>
<dbReference type="STRING" id="2017.SAMN05444320_1033"/>
<keyword evidence="8" id="KW-1185">Reference proteome</keyword>
<feature type="domain" description="Glycoside hydrolase family 31 TIM barrel" evidence="4">
    <location>
        <begin position="253"/>
        <end position="565"/>
    </location>
</feature>
<accession>A0A1M5A8B3</accession>
<sequence>MERGLGCHHGLVGRVAGTVGRALALLMTVVLPLSLAGSPGTVLSAAATTPTSVLSVPPARARAPESTVVDGATRFMVLSPTLVRLEYSPEGRFEDRLSFNAVNRDFPGAAFDTWVEDGTRVIRTERLTLRHRQDGTPFGPGNLSVDLAAGQRPVTARPSFADGSGAGAPSPGNLGGWRRSLDTASGPVPLHDGLLSREGWYLLDDSRTALVSDDGSLTPRPPHSGQYQDGYFFGYGHDYRQGLRDLRDLTGPPMLLPRWAFGNWFSRYHPYSAADVQRELLPRFRRQRVPLDVLVVDTDYKSPDAWNGWNWNTSLFPEPTRFLSWARKQGLRVALNVHNSISPRDPKYAQVRATVGKDLPQGDCPTECLVFDWSDEQQLRAYFDLHRPFEDQGVRTWWNDWCCDGSRVEIDGVTPDTWLNAQYALRDEHRGLRGFTYARGGSGFTGYGESRQYPQGPWAEHRYNIHFTADTNSSWELLAFAAAYTAAHGNTGNPYVTHDIGAHNGDRLPDDLYARWVQLGAFQPVLRLHSNHGLRLPWDYPGPAQESAERFLRLRSSLVPYSYSLARQAHDTGLPMVRPLYLNYPEHDEAYAHPHQFLYGDDVLVAPVTRPGTGVVETPVWFPPGTWVDYFTGRRYTGPGTATIGSDLSRMPVFLRAGGILTTRSDYVDHSDQRPMTAVTVDVAQGGAGALDLYEDAGEGLGYRHGQHTTTPIRYHQDNGRHAGNLTIGAAHGYYPGQVTRRSWTARFRDVDPPTGVWVNGAAIGGSHSGPGYSYDAATRTLTVRTAPVLTARATTIGFASGQLSSMLSCAHCSQPITVPAEHALPPDRVERLDFLFRPQAPARRPG</sequence>